<reference evidence="6 7" key="1">
    <citation type="submission" date="2016-06" db="EMBL/GenBank/DDBJ databases">
        <authorList>
            <person name="Kjaerup R.B."/>
            <person name="Dalgaard T.S."/>
            <person name="Juul-Madsen H.R."/>
        </authorList>
    </citation>
    <scope>NUCLEOTIDE SEQUENCE [LARGE SCALE GENOMIC DNA]</scope>
    <source>
        <strain evidence="6">2</strain>
    </source>
</reference>
<organism evidence="6 7">
    <name type="scientific">Candidatus Propionivibrio aalborgensis</name>
    <dbReference type="NCBI Taxonomy" id="1860101"/>
    <lineage>
        <taxon>Bacteria</taxon>
        <taxon>Pseudomonadati</taxon>
        <taxon>Pseudomonadota</taxon>
        <taxon>Betaproteobacteria</taxon>
        <taxon>Rhodocyclales</taxon>
        <taxon>Rhodocyclaceae</taxon>
        <taxon>Propionivibrio</taxon>
    </lineage>
</organism>
<keyword evidence="3" id="KW-0547">Nucleotide-binding</keyword>
<gene>
    <name evidence="6" type="ORF">PROAA_1860008</name>
</gene>
<dbReference type="Gene3D" id="3.40.50.300">
    <property type="entry name" value="P-loop containing nucleotide triphosphate hydrolases"/>
    <property type="match status" value="1"/>
</dbReference>
<evidence type="ECO:0000259" key="5">
    <source>
        <dbReference type="Pfam" id="PF08352"/>
    </source>
</evidence>
<dbReference type="InterPro" id="IPR050319">
    <property type="entry name" value="ABC_transp_ATP-bind"/>
</dbReference>
<dbReference type="PANTHER" id="PTHR43776:SF7">
    <property type="entry name" value="D,D-DIPEPTIDE TRANSPORT ATP-BINDING PROTEIN DDPF-RELATED"/>
    <property type="match status" value="1"/>
</dbReference>
<accession>A0A1A8XP06</accession>
<dbReference type="EMBL" id="FLQY01000097">
    <property type="protein sequence ID" value="SBT06376.1"/>
    <property type="molecule type" value="Genomic_DNA"/>
</dbReference>
<keyword evidence="2" id="KW-0813">Transport</keyword>
<evidence type="ECO:0000313" key="6">
    <source>
        <dbReference type="EMBL" id="SBT06376.1"/>
    </source>
</evidence>
<feature type="domain" description="Oligopeptide/dipeptide ABC transporter C-terminal" evidence="5">
    <location>
        <begin position="60"/>
        <end position="125"/>
    </location>
</feature>
<evidence type="ECO:0000256" key="3">
    <source>
        <dbReference type="ARBA" id="ARBA00022741"/>
    </source>
</evidence>
<dbReference type="AlphaFoldDB" id="A0A1A8XP06"/>
<keyword evidence="7" id="KW-1185">Reference proteome</keyword>
<evidence type="ECO:0000256" key="2">
    <source>
        <dbReference type="ARBA" id="ARBA00022448"/>
    </source>
</evidence>
<keyword evidence="4 6" id="KW-0067">ATP-binding</keyword>
<evidence type="ECO:0000256" key="1">
    <source>
        <dbReference type="ARBA" id="ARBA00005417"/>
    </source>
</evidence>
<dbReference type="GO" id="GO:0005524">
    <property type="term" value="F:ATP binding"/>
    <property type="evidence" value="ECO:0007669"/>
    <property type="project" value="UniProtKB-KW"/>
</dbReference>
<dbReference type="PANTHER" id="PTHR43776">
    <property type="entry name" value="TRANSPORT ATP-BINDING PROTEIN"/>
    <property type="match status" value="1"/>
</dbReference>
<dbReference type="Pfam" id="PF08352">
    <property type="entry name" value="oligo_HPY"/>
    <property type="match status" value="1"/>
</dbReference>
<evidence type="ECO:0000256" key="4">
    <source>
        <dbReference type="ARBA" id="ARBA00022840"/>
    </source>
</evidence>
<sequence length="162" mass="17749">MIVCDEPTSALDVSVQAQILNLLKALQDDLGLAYLFITHNFAVVDYLAHEVAVMYLGRIVERGLVDEVLRSPQHPYTQALLSAVPSPRLDAQPEFIRLAGEMPSPANPPSGCHFHPRCPQASAICREGYPETSRVTATHTVRCHLFGSTEPNKQFADAGGRK</sequence>
<dbReference type="Proteomes" id="UP000199600">
    <property type="component" value="Unassembled WGS sequence"/>
</dbReference>
<dbReference type="NCBIfam" id="TIGR01727">
    <property type="entry name" value="oligo_HPY"/>
    <property type="match status" value="1"/>
</dbReference>
<evidence type="ECO:0000313" key="7">
    <source>
        <dbReference type="Proteomes" id="UP000199600"/>
    </source>
</evidence>
<dbReference type="RefSeq" id="WP_425393999.1">
    <property type="nucleotide sequence ID" value="NZ_FLQY01000097.1"/>
</dbReference>
<proteinExistence type="inferred from homology"/>
<dbReference type="InterPro" id="IPR013563">
    <property type="entry name" value="Oligopep_ABC_C"/>
</dbReference>
<dbReference type="SUPFAM" id="SSF52540">
    <property type="entry name" value="P-loop containing nucleoside triphosphate hydrolases"/>
    <property type="match status" value="1"/>
</dbReference>
<name>A0A1A8XP06_9RHOO</name>
<dbReference type="GO" id="GO:0015833">
    <property type="term" value="P:peptide transport"/>
    <property type="evidence" value="ECO:0007669"/>
    <property type="project" value="InterPro"/>
</dbReference>
<comment type="similarity">
    <text evidence="1">Belongs to the ABC transporter superfamily.</text>
</comment>
<dbReference type="InterPro" id="IPR027417">
    <property type="entry name" value="P-loop_NTPase"/>
</dbReference>
<protein>
    <submittedName>
        <fullName evidence="6">Dipeptide transporter ATP-binding component of ABC superfamily</fullName>
    </submittedName>
</protein>